<dbReference type="InterPro" id="IPR013519">
    <property type="entry name" value="Int_alpha_beta-p"/>
</dbReference>
<dbReference type="Proteomes" id="UP001431449">
    <property type="component" value="Unassembled WGS sequence"/>
</dbReference>
<evidence type="ECO:0000313" key="6">
    <source>
        <dbReference type="Proteomes" id="UP001431449"/>
    </source>
</evidence>
<dbReference type="InterPro" id="IPR028994">
    <property type="entry name" value="Integrin_alpha_N"/>
</dbReference>
<evidence type="ECO:0000256" key="1">
    <source>
        <dbReference type="ARBA" id="ARBA00022729"/>
    </source>
</evidence>
<comment type="caution">
    <text evidence="5">The sequence shown here is derived from an EMBL/GenBank/DDBJ whole genome shotgun (WGS) entry which is preliminary data.</text>
</comment>
<proteinExistence type="predicted"/>
<evidence type="ECO:0000256" key="4">
    <source>
        <dbReference type="SAM" id="SignalP"/>
    </source>
</evidence>
<dbReference type="Pfam" id="PF14312">
    <property type="entry name" value="FG-GAP_2"/>
    <property type="match status" value="7"/>
</dbReference>
<dbReference type="RefSeq" id="WP_248207036.1">
    <property type="nucleotide sequence ID" value="NZ_JALNMH010000005.1"/>
</dbReference>
<dbReference type="InterPro" id="IPR013517">
    <property type="entry name" value="FG-GAP"/>
</dbReference>
<accession>A0ABT0GGI7</accession>
<dbReference type="SUPFAM" id="SSF69318">
    <property type="entry name" value="Integrin alpha N-terminal domain"/>
    <property type="match status" value="2"/>
</dbReference>
<feature type="chain" id="PRO_5045838304" evidence="4">
    <location>
        <begin position="26"/>
        <end position="922"/>
    </location>
</feature>
<keyword evidence="6" id="KW-1185">Reference proteome</keyword>
<dbReference type="PANTHER" id="PTHR36220:SF1">
    <property type="entry name" value="GAMMA TUBULIN COMPLEX COMPONENT C-TERMINAL DOMAIN-CONTAINING PROTEIN"/>
    <property type="match status" value="1"/>
</dbReference>
<name>A0ABT0GGI7_9GAMM</name>
<keyword evidence="1 4" id="KW-0732">Signal</keyword>
<dbReference type="EMBL" id="JALNMH010000005">
    <property type="protein sequence ID" value="MCK7593462.1"/>
    <property type="molecule type" value="Genomic_DNA"/>
</dbReference>
<dbReference type="PANTHER" id="PTHR36220">
    <property type="entry name" value="UNNAMED PRODUCT"/>
    <property type="match status" value="1"/>
</dbReference>
<organism evidence="5 6">
    <name type="scientific">Pseudomarimonas salicorniae</name>
    <dbReference type="NCBI Taxonomy" id="2933270"/>
    <lineage>
        <taxon>Bacteria</taxon>
        <taxon>Pseudomonadati</taxon>
        <taxon>Pseudomonadota</taxon>
        <taxon>Gammaproteobacteria</taxon>
        <taxon>Lysobacterales</taxon>
        <taxon>Lysobacteraceae</taxon>
        <taxon>Pseudomarimonas</taxon>
    </lineage>
</organism>
<evidence type="ECO:0000256" key="3">
    <source>
        <dbReference type="ARBA" id="ARBA00023180"/>
    </source>
</evidence>
<feature type="signal peptide" evidence="4">
    <location>
        <begin position="1"/>
        <end position="25"/>
    </location>
</feature>
<keyword evidence="3" id="KW-0325">Glycoprotein</keyword>
<reference evidence="5" key="1">
    <citation type="submission" date="2022-04" db="EMBL/GenBank/DDBJ databases">
        <title>Lysobacter sp. CAU 1642 isolated from sea sand.</title>
        <authorList>
            <person name="Kim W."/>
        </authorList>
    </citation>
    <scope>NUCLEOTIDE SEQUENCE</scope>
    <source>
        <strain evidence="5">CAU 1642</strain>
    </source>
</reference>
<dbReference type="Gene3D" id="2.130.10.130">
    <property type="entry name" value="Integrin alpha, N-terminal"/>
    <property type="match status" value="3"/>
</dbReference>
<evidence type="ECO:0000256" key="2">
    <source>
        <dbReference type="ARBA" id="ARBA00022737"/>
    </source>
</evidence>
<protein>
    <submittedName>
        <fullName evidence="5">FG-GAP repeat protein</fullName>
    </submittedName>
</protein>
<gene>
    <name evidence="5" type="ORF">M0G41_07255</name>
</gene>
<keyword evidence="2" id="KW-0677">Repeat</keyword>
<sequence length="922" mass="96154">MFRHVLPALGWMVCLIGLQAGPAQALPGQLDSADWSLIRSAMEAPAYTPRASAAGFTAGNPEQGYRLRFGADGQTEVTPSDVDVDFTVRIRPLSIGYADERERLDTPLSQRAEEGAVHTQWTPSFREWWENRPSGAQQWFELARRPAGGAEGAPLEVLLDVQSSLQMTLEGDLPNQYLRLFDTRAELRYQGLKVWDAQQRELPARMVLHERQLALQIDDRGAVYPVTIDPTLVQQAYLKASNARRESAFGFSVAVSGDTVAVGAPREDTSSAGINGPEDAEGPAGVNSGAVYVFVREGLGWRKQAFIKAGNAGRDDRFGVSVALSGDTLVVGAPLEDSEDDALANSGAAYVFVREAGVWRQQALLKASNADPEDYFGERVAISGDTLVVGALGEDSSATTINGDASDNTAPDSGAAYVFVRVGDSWAEQAYLKSSNAGAVDEFGSSVAVSGDTVLVGAPGEDSNASVINGDELDNSAPQSGAAYVFRRTGDTWSQQAYLKASNAGPGDGFGTSVALSMDTAAVGAAGESSGHASSPADESVFAAGAAYVFVSSDGQWTEQAYLKAEYTGGTDYFGTSLALSGDRLVVGAPGESSNAKGVDGDATNELAPRSGAAYLFTRAAGLWSQQAYLKASNTDAGDAFGFAAAISGETVVVGAYQEDSAATGENGDQGDNSAEESGAIYLFGAPTYSIGGTVSGLTGSGLVLRNNGGDDLVINANGPFSFPTSVIDGGTYAVTVHAQPGAPAQACTVGNGNGAVSGEPVVSVAVTCTYVNQMAHVSLRWQPLGGLGKGPDLHRQPGKGQPLRGYALTLTNRGPVPLSAAELRTVPQRGLEDLLWDCTPQVPCSPVNGSGDVRSLTSLDVGQSVTVELTGTVSDEVRFVELIAQLRGENVADAHSSQSRVIQRALIDPVSPDGLLRSGFE</sequence>
<dbReference type="SMART" id="SM00191">
    <property type="entry name" value="Int_alpha"/>
    <property type="match status" value="6"/>
</dbReference>
<evidence type="ECO:0000313" key="5">
    <source>
        <dbReference type="EMBL" id="MCK7593462.1"/>
    </source>
</evidence>